<comment type="caution">
    <text evidence="2">The sequence shown here is derived from an EMBL/GenBank/DDBJ whole genome shotgun (WGS) entry which is preliminary data.</text>
</comment>
<keyword evidence="1" id="KW-1133">Transmembrane helix</keyword>
<name>A0A0C1MIR7_9GAMM</name>
<evidence type="ECO:0000313" key="3">
    <source>
        <dbReference type="Proteomes" id="UP000031327"/>
    </source>
</evidence>
<evidence type="ECO:0000313" key="2">
    <source>
        <dbReference type="EMBL" id="KID56899.1"/>
    </source>
</evidence>
<gene>
    <name evidence="2" type="ORF">JF50_13500</name>
</gene>
<feature type="transmembrane region" description="Helical" evidence="1">
    <location>
        <begin position="31"/>
        <end position="48"/>
    </location>
</feature>
<proteinExistence type="predicted"/>
<evidence type="ECO:0000256" key="1">
    <source>
        <dbReference type="SAM" id="Phobius"/>
    </source>
</evidence>
<keyword evidence="1" id="KW-0472">Membrane</keyword>
<dbReference type="Proteomes" id="UP000031327">
    <property type="component" value="Unassembled WGS sequence"/>
</dbReference>
<dbReference type="AlphaFoldDB" id="A0A0C1MIR7"/>
<feature type="transmembrane region" description="Helical" evidence="1">
    <location>
        <begin position="69"/>
        <end position="88"/>
    </location>
</feature>
<feature type="transmembrane region" description="Helical" evidence="1">
    <location>
        <begin position="7"/>
        <end position="25"/>
    </location>
</feature>
<protein>
    <submittedName>
        <fullName evidence="2">Uncharacterized protein</fullName>
    </submittedName>
</protein>
<sequence length="89" mass="10394">MSEQSIVWLLVFISFLNFAISLNFINSNFGFSIFLFSGGWFFLFLSSNPRILLSKNVQEIDRLIPDMKGVGYLFISVFFLILNFIYYLV</sequence>
<accession>A0A0C1MIR7</accession>
<organism evidence="2 3">
    <name type="scientific">Pseudoalteromonas luteoviolacea</name>
    <dbReference type="NCBI Taxonomy" id="43657"/>
    <lineage>
        <taxon>Bacteria</taxon>
        <taxon>Pseudomonadati</taxon>
        <taxon>Pseudomonadota</taxon>
        <taxon>Gammaproteobacteria</taxon>
        <taxon>Alteromonadales</taxon>
        <taxon>Pseudoalteromonadaceae</taxon>
        <taxon>Pseudoalteromonas</taxon>
    </lineage>
</organism>
<dbReference type="EMBL" id="JWIC01000006">
    <property type="protein sequence ID" value="KID56899.1"/>
    <property type="molecule type" value="Genomic_DNA"/>
</dbReference>
<keyword evidence="1" id="KW-0812">Transmembrane</keyword>
<reference evidence="2 3" key="1">
    <citation type="submission" date="2014-12" db="EMBL/GenBank/DDBJ databases">
        <title>Draft Genome Sequence of Pseudoalteromonas luteoviolacea HI1.</title>
        <authorList>
            <person name="Asahina A.Y."/>
            <person name="Hadfield M.G."/>
        </authorList>
    </citation>
    <scope>NUCLEOTIDE SEQUENCE [LARGE SCALE GENOMIC DNA]</scope>
    <source>
        <strain evidence="2 3">HI1</strain>
    </source>
</reference>